<comment type="caution">
    <text evidence="8">The sequence shown here is derived from an EMBL/GenBank/DDBJ whole genome shotgun (WGS) entry which is preliminary data.</text>
</comment>
<evidence type="ECO:0000256" key="4">
    <source>
        <dbReference type="ARBA" id="ARBA00023125"/>
    </source>
</evidence>
<reference evidence="8 9" key="1">
    <citation type="journal article" date="2012" name="J. Bacteriol.">
        <title>Genome Sequence of the Halotolerant Bacterium Imtechella halotolerans K1T.</title>
        <authorList>
            <person name="Kumar S."/>
            <person name="Vikram S."/>
            <person name="Subramanian S."/>
            <person name="Raghava G.P."/>
            <person name="Pinnaka A.K."/>
        </authorList>
    </citation>
    <scope>NUCLEOTIDE SEQUENCE [LARGE SCALE GENOMIC DNA]</scope>
    <source>
        <strain evidence="8 9">K1</strain>
    </source>
</reference>
<dbReference type="GO" id="GO:0000976">
    <property type="term" value="F:transcription cis-regulatory region binding"/>
    <property type="evidence" value="ECO:0007669"/>
    <property type="project" value="TreeGrafter"/>
</dbReference>
<dbReference type="GO" id="GO:0000156">
    <property type="term" value="F:phosphorelay response regulator activity"/>
    <property type="evidence" value="ECO:0007669"/>
    <property type="project" value="TreeGrafter"/>
</dbReference>
<evidence type="ECO:0000256" key="5">
    <source>
        <dbReference type="ARBA" id="ARBA00023163"/>
    </source>
</evidence>
<keyword evidence="9" id="KW-1185">Reference proteome</keyword>
<keyword evidence="3" id="KW-0805">Transcription regulation</keyword>
<evidence type="ECO:0000256" key="3">
    <source>
        <dbReference type="ARBA" id="ARBA00023015"/>
    </source>
</evidence>
<dbReference type="GO" id="GO:0006355">
    <property type="term" value="P:regulation of DNA-templated transcription"/>
    <property type="evidence" value="ECO:0007669"/>
    <property type="project" value="TreeGrafter"/>
</dbReference>
<feature type="domain" description="Response regulatory" evidence="7">
    <location>
        <begin position="6"/>
        <end position="121"/>
    </location>
</feature>
<dbReference type="EMBL" id="AJJU01000004">
    <property type="protein sequence ID" value="EID75550.1"/>
    <property type="molecule type" value="Genomic_DNA"/>
</dbReference>
<dbReference type="PATRIC" id="fig|946077.3.peg.1021"/>
<keyword evidence="1 6" id="KW-0597">Phosphoprotein</keyword>
<protein>
    <submittedName>
        <fullName evidence="8">Response regulator receiver protein</fullName>
    </submittedName>
</protein>
<evidence type="ECO:0000313" key="8">
    <source>
        <dbReference type="EMBL" id="EID75550.1"/>
    </source>
</evidence>
<dbReference type="STRING" id="946077.W5A_05028"/>
<dbReference type="GO" id="GO:0032993">
    <property type="term" value="C:protein-DNA complex"/>
    <property type="evidence" value="ECO:0007669"/>
    <property type="project" value="TreeGrafter"/>
</dbReference>
<dbReference type="AlphaFoldDB" id="I0WGN4"/>
<dbReference type="SMART" id="SM00448">
    <property type="entry name" value="REC"/>
    <property type="match status" value="1"/>
</dbReference>
<dbReference type="Pfam" id="PF00072">
    <property type="entry name" value="Response_reg"/>
    <property type="match status" value="1"/>
</dbReference>
<feature type="modified residue" description="4-aspartylphosphate" evidence="6">
    <location>
        <position position="55"/>
    </location>
</feature>
<dbReference type="PANTHER" id="PTHR48111:SF1">
    <property type="entry name" value="TWO-COMPONENT RESPONSE REGULATOR ORR33"/>
    <property type="match status" value="1"/>
</dbReference>
<name>I0WGN4_9FLAO</name>
<dbReference type="Gene3D" id="3.40.50.2300">
    <property type="match status" value="1"/>
</dbReference>
<keyword evidence="2" id="KW-0902">Two-component regulatory system</keyword>
<sequence>MNNLEKILVVEDDLLTMKILNFILKKEGFAVSSAKDGLDAIERIAVIQPDMVITDVMLPLKSGLEVTSYVKDNFPNIPVIVLSALGEEERTVTKAFELGADDFVAKPFNPNEFLLRVKRLLTKKNARIAV</sequence>
<evidence type="ECO:0000256" key="1">
    <source>
        <dbReference type="ARBA" id="ARBA00022553"/>
    </source>
</evidence>
<proteinExistence type="predicted"/>
<evidence type="ECO:0000259" key="7">
    <source>
        <dbReference type="PROSITE" id="PS50110"/>
    </source>
</evidence>
<dbReference type="Proteomes" id="UP000005938">
    <property type="component" value="Unassembled WGS sequence"/>
</dbReference>
<gene>
    <name evidence="8" type="ORF">W5A_05028</name>
</gene>
<evidence type="ECO:0000313" key="9">
    <source>
        <dbReference type="Proteomes" id="UP000005938"/>
    </source>
</evidence>
<dbReference type="RefSeq" id="WP_008238084.1">
    <property type="nucleotide sequence ID" value="NZ_AJJU01000004.1"/>
</dbReference>
<evidence type="ECO:0000256" key="2">
    <source>
        <dbReference type="ARBA" id="ARBA00023012"/>
    </source>
</evidence>
<dbReference type="CDD" id="cd17574">
    <property type="entry name" value="REC_OmpR"/>
    <property type="match status" value="1"/>
</dbReference>
<organism evidence="8 9">
    <name type="scientific">Imtechella halotolerans K1</name>
    <dbReference type="NCBI Taxonomy" id="946077"/>
    <lineage>
        <taxon>Bacteria</taxon>
        <taxon>Pseudomonadati</taxon>
        <taxon>Bacteroidota</taxon>
        <taxon>Flavobacteriia</taxon>
        <taxon>Flavobacteriales</taxon>
        <taxon>Flavobacteriaceae</taxon>
        <taxon>Imtechella</taxon>
    </lineage>
</organism>
<accession>I0WGN4</accession>
<keyword evidence="4" id="KW-0238">DNA-binding</keyword>
<dbReference type="InterPro" id="IPR039420">
    <property type="entry name" value="WalR-like"/>
</dbReference>
<dbReference type="SUPFAM" id="SSF52172">
    <property type="entry name" value="CheY-like"/>
    <property type="match status" value="1"/>
</dbReference>
<dbReference type="GO" id="GO:0005829">
    <property type="term" value="C:cytosol"/>
    <property type="evidence" value="ECO:0007669"/>
    <property type="project" value="TreeGrafter"/>
</dbReference>
<dbReference type="InterPro" id="IPR001789">
    <property type="entry name" value="Sig_transdc_resp-reg_receiver"/>
</dbReference>
<dbReference type="eggNOG" id="COG0745">
    <property type="taxonomic scope" value="Bacteria"/>
</dbReference>
<dbReference type="PANTHER" id="PTHR48111">
    <property type="entry name" value="REGULATOR OF RPOS"/>
    <property type="match status" value="1"/>
</dbReference>
<keyword evidence="5" id="KW-0804">Transcription</keyword>
<dbReference type="InterPro" id="IPR011006">
    <property type="entry name" value="CheY-like_superfamily"/>
</dbReference>
<evidence type="ECO:0000256" key="6">
    <source>
        <dbReference type="PROSITE-ProRule" id="PRU00169"/>
    </source>
</evidence>
<dbReference type="PROSITE" id="PS50110">
    <property type="entry name" value="RESPONSE_REGULATORY"/>
    <property type="match status" value="1"/>
</dbReference>